<dbReference type="Pfam" id="PF12710">
    <property type="entry name" value="HAD"/>
    <property type="match status" value="1"/>
</dbReference>
<dbReference type="Gene3D" id="1.20.1440.100">
    <property type="entry name" value="SG protein - dephosphorylation function"/>
    <property type="match status" value="1"/>
</dbReference>
<evidence type="ECO:0008006" key="3">
    <source>
        <dbReference type="Google" id="ProtNLM"/>
    </source>
</evidence>
<dbReference type="RefSeq" id="WP_089792194.1">
    <property type="nucleotide sequence ID" value="NZ_FPBP01000001.1"/>
</dbReference>
<gene>
    <name evidence="1" type="ORF">SAMN04487955_101297</name>
</gene>
<sequence>MTVAPRIELYIVDVCGTLVLDDTTLGLLRHHFAKDTARPLRARLFSAVCTPSSLPWWVFAVAEKLTGQHLLKRFAVRQLAGERCEALVESAHEYARRLLADRRVDPVWQVLEEPMATGRVLLASASLDPVIAALAYLTGARYVASSLEQRDGILTGHYETDLTGLKHQAMVTKYGETLLEGPISVMTDNATDRSLVEMASVAYIVLHKAAHRERWQGIGATFIEIDS</sequence>
<dbReference type="EMBL" id="FPBP01000001">
    <property type="protein sequence ID" value="SFU32311.1"/>
    <property type="molecule type" value="Genomic_DNA"/>
</dbReference>
<reference evidence="2" key="1">
    <citation type="submission" date="2016-10" db="EMBL/GenBank/DDBJ databases">
        <authorList>
            <person name="Varghese N."/>
            <person name="Submissions S."/>
        </authorList>
    </citation>
    <scope>NUCLEOTIDE SEQUENCE [LARGE SCALE GENOMIC DNA]</scope>
    <source>
        <strain evidence="2">CGMCC 1.6981</strain>
    </source>
</reference>
<name>A0A1I7F7Z2_9GAMM</name>
<dbReference type="Gene3D" id="3.40.50.1000">
    <property type="entry name" value="HAD superfamily/HAD-like"/>
    <property type="match status" value="1"/>
</dbReference>
<dbReference type="STRING" id="463301.SAMN04487955_101297"/>
<organism evidence="1 2">
    <name type="scientific">Halomonas korlensis</name>
    <dbReference type="NCBI Taxonomy" id="463301"/>
    <lineage>
        <taxon>Bacteria</taxon>
        <taxon>Pseudomonadati</taxon>
        <taxon>Pseudomonadota</taxon>
        <taxon>Gammaproteobacteria</taxon>
        <taxon>Oceanospirillales</taxon>
        <taxon>Halomonadaceae</taxon>
        <taxon>Halomonas</taxon>
    </lineage>
</organism>
<proteinExistence type="predicted"/>
<accession>A0A1I7F7Z2</accession>
<evidence type="ECO:0000313" key="2">
    <source>
        <dbReference type="Proteomes" id="UP000198693"/>
    </source>
</evidence>
<dbReference type="OrthoDB" id="9784466at2"/>
<dbReference type="InterPro" id="IPR023214">
    <property type="entry name" value="HAD_sf"/>
</dbReference>
<keyword evidence="2" id="KW-1185">Reference proteome</keyword>
<dbReference type="Proteomes" id="UP000198693">
    <property type="component" value="Unassembled WGS sequence"/>
</dbReference>
<dbReference type="AlphaFoldDB" id="A0A1I7F7Z2"/>
<protein>
    <recommendedName>
        <fullName evidence="3">Phosphoserine phosphatase</fullName>
    </recommendedName>
</protein>
<evidence type="ECO:0000313" key="1">
    <source>
        <dbReference type="EMBL" id="SFU32311.1"/>
    </source>
</evidence>